<dbReference type="STRING" id="1795632.TH606_07370"/>
<dbReference type="Gene3D" id="3.10.50.40">
    <property type="match status" value="1"/>
</dbReference>
<evidence type="ECO:0000256" key="2">
    <source>
        <dbReference type="PROSITE-ProRule" id="PRU00278"/>
    </source>
</evidence>
<dbReference type="AlphaFoldDB" id="A0A177E781"/>
<dbReference type="OrthoDB" id="14196at2"/>
<dbReference type="SUPFAM" id="SSF54534">
    <property type="entry name" value="FKBP-like"/>
    <property type="match status" value="1"/>
</dbReference>
<dbReference type="Pfam" id="PF13624">
    <property type="entry name" value="SurA_N_3"/>
    <property type="match status" value="1"/>
</dbReference>
<dbReference type="Gene3D" id="1.10.4030.10">
    <property type="entry name" value="Porin chaperone SurA, peptide-binding domain"/>
    <property type="match status" value="1"/>
</dbReference>
<keyword evidence="2" id="KW-0413">Isomerase</keyword>
<dbReference type="Proteomes" id="UP000076964">
    <property type="component" value="Unassembled WGS sequence"/>
</dbReference>
<accession>A0A177E781</accession>
<dbReference type="InterPro" id="IPR046357">
    <property type="entry name" value="PPIase_dom_sf"/>
</dbReference>
<evidence type="ECO:0000313" key="4">
    <source>
        <dbReference type="EMBL" id="OAG27351.1"/>
    </source>
</evidence>
<dbReference type="InterPro" id="IPR050280">
    <property type="entry name" value="OMP_Chaperone_SurA"/>
</dbReference>
<proteinExistence type="predicted"/>
<dbReference type="InterPro" id="IPR027304">
    <property type="entry name" value="Trigger_fact/SurA_dom_sf"/>
</dbReference>
<comment type="caution">
    <text evidence="4">The sequence shown here is derived from an EMBL/GenBank/DDBJ whole genome shotgun (WGS) entry which is preliminary data.</text>
</comment>
<organism evidence="4 5">
    <name type="scientific">Thermodesulfatator autotrophicus</name>
    <dbReference type="NCBI Taxonomy" id="1795632"/>
    <lineage>
        <taxon>Bacteria</taxon>
        <taxon>Pseudomonadati</taxon>
        <taxon>Thermodesulfobacteriota</taxon>
        <taxon>Thermodesulfobacteria</taxon>
        <taxon>Thermodesulfobacteriales</taxon>
        <taxon>Thermodesulfatatoraceae</taxon>
        <taxon>Thermodesulfatator</taxon>
    </lineage>
</organism>
<sequence>MKKFIWFFIAIYWWAGNIQAQIVDRIVAVVNDEVITLSELDEAATPLYQQYLKDIKDPVAKERLREEIRQKVLQQLIDEKLINQEIERRGIEVSSEEIDRFIEHFKRQNGLDDQAFQKFLAEQGLTLEEYRQKVAQQIKRIKLVQSRVNQIVVTPEEIEREYQRRYGKVVTRYELAAIIINGQEAEAKIKKAYQELKAGKDFAEVAAKYSDIPDSGRGLGTFSPEELAPEVREVLAKLQPGEVSPPIKVGNSWQIFKLLHIKKEKAKSLAGTKKEIENELRQKKIDQLLQNWQKELREQAYIRILL</sequence>
<dbReference type="SUPFAM" id="SSF109998">
    <property type="entry name" value="Triger factor/SurA peptide-binding domain-like"/>
    <property type="match status" value="1"/>
</dbReference>
<keyword evidence="5" id="KW-1185">Reference proteome</keyword>
<feature type="domain" description="PpiC" evidence="3">
    <location>
        <begin position="170"/>
        <end position="260"/>
    </location>
</feature>
<dbReference type="PROSITE" id="PS50198">
    <property type="entry name" value="PPIC_PPIASE_2"/>
    <property type="match status" value="1"/>
</dbReference>
<protein>
    <recommendedName>
        <fullName evidence="3">PpiC domain-containing protein</fullName>
    </recommendedName>
</protein>
<dbReference type="PANTHER" id="PTHR47637:SF1">
    <property type="entry name" value="CHAPERONE SURA"/>
    <property type="match status" value="1"/>
</dbReference>
<evidence type="ECO:0000256" key="1">
    <source>
        <dbReference type="ARBA" id="ARBA00022729"/>
    </source>
</evidence>
<dbReference type="RefSeq" id="WP_068542484.1">
    <property type="nucleotide sequence ID" value="NZ_LSFI01000032.1"/>
</dbReference>
<keyword evidence="1" id="KW-0732">Signal</keyword>
<reference evidence="4 5" key="1">
    <citation type="submission" date="2016-02" db="EMBL/GenBank/DDBJ databases">
        <title>Draft genome sequence of Thermodesulfatator sp. S606.</title>
        <authorList>
            <person name="Lai Q."/>
            <person name="Cao J."/>
            <person name="Dupont S."/>
            <person name="Shao Z."/>
            <person name="Jebbar M."/>
            <person name="Alain K."/>
        </authorList>
    </citation>
    <scope>NUCLEOTIDE SEQUENCE [LARGE SCALE GENOMIC DNA]</scope>
    <source>
        <strain evidence="4 5">S606</strain>
    </source>
</reference>
<name>A0A177E781_9BACT</name>
<dbReference type="GO" id="GO:0003755">
    <property type="term" value="F:peptidyl-prolyl cis-trans isomerase activity"/>
    <property type="evidence" value="ECO:0007669"/>
    <property type="project" value="UniProtKB-KW"/>
</dbReference>
<dbReference type="InterPro" id="IPR000297">
    <property type="entry name" value="PPIase_PpiC"/>
</dbReference>
<evidence type="ECO:0000259" key="3">
    <source>
        <dbReference type="PROSITE" id="PS50198"/>
    </source>
</evidence>
<dbReference type="PANTHER" id="PTHR47637">
    <property type="entry name" value="CHAPERONE SURA"/>
    <property type="match status" value="1"/>
</dbReference>
<dbReference type="Pfam" id="PF13145">
    <property type="entry name" value="Rotamase_2"/>
    <property type="match status" value="1"/>
</dbReference>
<evidence type="ECO:0000313" key="5">
    <source>
        <dbReference type="Proteomes" id="UP000076964"/>
    </source>
</evidence>
<dbReference type="EMBL" id="LSFI01000032">
    <property type="protein sequence ID" value="OAG27351.1"/>
    <property type="molecule type" value="Genomic_DNA"/>
</dbReference>
<gene>
    <name evidence="4" type="ORF">TH606_07370</name>
</gene>
<keyword evidence="2" id="KW-0697">Rotamase</keyword>